<accession>A0A9W8PX66</accession>
<dbReference type="Proteomes" id="UP001152130">
    <property type="component" value="Unassembled WGS sequence"/>
</dbReference>
<feature type="compositionally biased region" description="Basic and acidic residues" evidence="1">
    <location>
        <begin position="70"/>
        <end position="82"/>
    </location>
</feature>
<proteinExistence type="predicted"/>
<comment type="caution">
    <text evidence="2">The sequence shown here is derived from an EMBL/GenBank/DDBJ whole genome shotgun (WGS) entry which is preliminary data.</text>
</comment>
<feature type="compositionally biased region" description="Polar residues" evidence="1">
    <location>
        <begin position="83"/>
        <end position="99"/>
    </location>
</feature>
<feature type="region of interest" description="Disordered" evidence="1">
    <location>
        <begin position="48"/>
        <end position="106"/>
    </location>
</feature>
<keyword evidence="3" id="KW-1185">Reference proteome</keyword>
<name>A0A9W8PX66_9HYPO</name>
<evidence type="ECO:0000256" key="1">
    <source>
        <dbReference type="SAM" id="MobiDB-lite"/>
    </source>
</evidence>
<reference evidence="2" key="1">
    <citation type="submission" date="2022-10" db="EMBL/GenBank/DDBJ databases">
        <title>Fusarium specimens isolated from Avocado Roots.</title>
        <authorList>
            <person name="Stajich J."/>
            <person name="Roper C."/>
            <person name="Heimlech-Rivalta G."/>
        </authorList>
    </citation>
    <scope>NUCLEOTIDE SEQUENCE</scope>
    <source>
        <strain evidence="2">CF00143</strain>
    </source>
</reference>
<protein>
    <submittedName>
        <fullName evidence="2">Uncharacterized protein</fullName>
    </submittedName>
</protein>
<evidence type="ECO:0000313" key="2">
    <source>
        <dbReference type="EMBL" id="KAJ4020666.1"/>
    </source>
</evidence>
<dbReference type="AlphaFoldDB" id="A0A9W8PX66"/>
<sequence>MKLHFFARHLCKAHPAAIFRICLQILPADASQPLPFGKLRERLSKLFQRNRRHSPSNARETTGSPPPSLLRHEQMEISEHDSSTTVDPFPSFTSDSGSHPTMDIGQRIPKLPTLRVDVAKEVILYKDQLFQQQENIQKPCATLQMLSRNA</sequence>
<dbReference type="EMBL" id="JAPDHF010000003">
    <property type="protein sequence ID" value="KAJ4020666.1"/>
    <property type="molecule type" value="Genomic_DNA"/>
</dbReference>
<organism evidence="2 3">
    <name type="scientific">Fusarium irregulare</name>
    <dbReference type="NCBI Taxonomy" id="2494466"/>
    <lineage>
        <taxon>Eukaryota</taxon>
        <taxon>Fungi</taxon>
        <taxon>Dikarya</taxon>
        <taxon>Ascomycota</taxon>
        <taxon>Pezizomycotina</taxon>
        <taxon>Sordariomycetes</taxon>
        <taxon>Hypocreomycetidae</taxon>
        <taxon>Hypocreales</taxon>
        <taxon>Nectriaceae</taxon>
        <taxon>Fusarium</taxon>
        <taxon>Fusarium incarnatum-equiseti species complex</taxon>
    </lineage>
</organism>
<evidence type="ECO:0000313" key="3">
    <source>
        <dbReference type="Proteomes" id="UP001152130"/>
    </source>
</evidence>
<gene>
    <name evidence="2" type="ORF">NW766_002155</name>
</gene>